<evidence type="ECO:0000256" key="3">
    <source>
        <dbReference type="ARBA" id="ARBA00022512"/>
    </source>
</evidence>
<gene>
    <name evidence="6" type="ORF">ORI27_01210</name>
</gene>
<evidence type="ECO:0000256" key="1">
    <source>
        <dbReference type="ARBA" id="ARBA00004191"/>
    </source>
</evidence>
<dbReference type="PRINTS" id="PR00081">
    <property type="entry name" value="GDHRDH"/>
</dbReference>
<dbReference type="CDD" id="cd05233">
    <property type="entry name" value="SDR_c"/>
    <property type="match status" value="1"/>
</dbReference>
<accession>A0ABT3S735</accession>
<dbReference type="Gene3D" id="3.40.50.720">
    <property type="entry name" value="NAD(P)-binding Rossmann-like Domain"/>
    <property type="match status" value="1"/>
</dbReference>
<keyword evidence="7" id="KW-1185">Reference proteome</keyword>
<dbReference type="Pfam" id="PF13561">
    <property type="entry name" value="adh_short_C2"/>
    <property type="match status" value="1"/>
</dbReference>
<evidence type="ECO:0000313" key="7">
    <source>
        <dbReference type="Proteomes" id="UP001300745"/>
    </source>
</evidence>
<sequence length="240" mass="24033">MTTALVTGATSGIGYAIALELARGGADVIVHGRDAERGRKVVQDIENAGGAARFIAADLSNAEEVGRLARAAGQVDILVNNAGIYTFAATADTTDADFDAQLNTNLRAPFILVRELVPGMAARGTGAVVNITTVVASTPGQGAGGYGASKAGLELFTKVWADEFGKSGVRVNAVSPGPTETPGTAGIPGFIDGLAQTRALGRVARADEIAGVVAFLVSRAAGFINGAIVPVDGGAVALSA</sequence>
<comment type="caution">
    <text evidence="6">The sequence shown here is derived from an EMBL/GenBank/DDBJ whole genome shotgun (WGS) entry which is preliminary data.</text>
</comment>
<dbReference type="PRINTS" id="PR00080">
    <property type="entry name" value="SDRFAMILY"/>
</dbReference>
<organism evidence="6 7">
    <name type="scientific">Mycobacterium pinniadriaticum</name>
    <dbReference type="NCBI Taxonomy" id="2994102"/>
    <lineage>
        <taxon>Bacteria</taxon>
        <taxon>Bacillati</taxon>
        <taxon>Actinomycetota</taxon>
        <taxon>Actinomycetes</taxon>
        <taxon>Mycobacteriales</taxon>
        <taxon>Mycobacteriaceae</taxon>
        <taxon>Mycobacterium</taxon>
    </lineage>
</organism>
<evidence type="ECO:0000256" key="4">
    <source>
        <dbReference type="ARBA" id="ARBA00040781"/>
    </source>
</evidence>
<reference evidence="6 7" key="1">
    <citation type="submission" date="2022-11" db="EMBL/GenBank/DDBJ databases">
        <title>Mycobacterium sp. nov.</title>
        <authorList>
            <person name="Papic B."/>
            <person name="Spicic S."/>
            <person name="Duvnjak S."/>
        </authorList>
    </citation>
    <scope>NUCLEOTIDE SEQUENCE [LARGE SCALE GENOMIC DNA]</scope>
    <source>
        <strain evidence="6 7">CVI_P4</strain>
    </source>
</reference>
<comment type="similarity">
    <text evidence="2">Belongs to the short-chain dehydrogenases/reductases (SDR) family.</text>
</comment>
<name>A0ABT3S735_9MYCO</name>
<proteinExistence type="inferred from homology"/>
<dbReference type="PANTHER" id="PTHR42879">
    <property type="entry name" value="3-OXOACYL-(ACYL-CARRIER-PROTEIN) REDUCTASE"/>
    <property type="match status" value="1"/>
</dbReference>
<dbReference type="PANTHER" id="PTHR42879:SF2">
    <property type="entry name" value="3-OXOACYL-[ACYL-CARRIER-PROTEIN] REDUCTASE FABG"/>
    <property type="match status" value="1"/>
</dbReference>
<comment type="subcellular location">
    <subcellularLocation>
        <location evidence="1">Secreted</location>
        <location evidence="1">Cell wall</location>
    </subcellularLocation>
</comment>
<evidence type="ECO:0000256" key="5">
    <source>
        <dbReference type="ARBA" id="ARBA00047400"/>
    </source>
</evidence>
<protein>
    <recommendedName>
        <fullName evidence="4">3-oxoacyl-[acyl-carrier-protein] reductase MabA</fullName>
    </recommendedName>
</protein>
<dbReference type="Proteomes" id="UP001300745">
    <property type="component" value="Unassembled WGS sequence"/>
</dbReference>
<dbReference type="SUPFAM" id="SSF51735">
    <property type="entry name" value="NAD(P)-binding Rossmann-fold domains"/>
    <property type="match status" value="1"/>
</dbReference>
<dbReference type="RefSeq" id="WP_265994617.1">
    <property type="nucleotide sequence ID" value="NZ_JAPJDN010000001.1"/>
</dbReference>
<comment type="catalytic activity">
    <reaction evidence="5">
        <text>a (3R)-hydroxyacyl-[ACP] + NADP(+) = a 3-oxoacyl-[ACP] + NADPH + H(+)</text>
        <dbReference type="Rhea" id="RHEA:17397"/>
        <dbReference type="Rhea" id="RHEA-COMP:9916"/>
        <dbReference type="Rhea" id="RHEA-COMP:9945"/>
        <dbReference type="ChEBI" id="CHEBI:15378"/>
        <dbReference type="ChEBI" id="CHEBI:57783"/>
        <dbReference type="ChEBI" id="CHEBI:58349"/>
        <dbReference type="ChEBI" id="CHEBI:78776"/>
        <dbReference type="ChEBI" id="CHEBI:78827"/>
        <dbReference type="EC" id="1.1.1.100"/>
    </reaction>
    <physiologicalReaction direction="right-to-left" evidence="5">
        <dbReference type="Rhea" id="RHEA:17399"/>
    </physiologicalReaction>
</comment>
<evidence type="ECO:0000256" key="2">
    <source>
        <dbReference type="ARBA" id="ARBA00006484"/>
    </source>
</evidence>
<dbReference type="EMBL" id="JAPJDO010000001">
    <property type="protein sequence ID" value="MCX2935309.1"/>
    <property type="molecule type" value="Genomic_DNA"/>
</dbReference>
<dbReference type="InterPro" id="IPR036291">
    <property type="entry name" value="NAD(P)-bd_dom_sf"/>
</dbReference>
<keyword evidence="3" id="KW-0964">Secreted</keyword>
<dbReference type="InterPro" id="IPR002347">
    <property type="entry name" value="SDR_fam"/>
</dbReference>
<keyword evidence="3" id="KW-0134">Cell wall</keyword>
<dbReference type="InterPro" id="IPR050259">
    <property type="entry name" value="SDR"/>
</dbReference>
<evidence type="ECO:0000313" key="6">
    <source>
        <dbReference type="EMBL" id="MCX2935309.1"/>
    </source>
</evidence>